<evidence type="ECO:0000256" key="2">
    <source>
        <dbReference type="ARBA" id="ARBA00022827"/>
    </source>
</evidence>
<gene>
    <name evidence="4" type="ORF">JV551A3_V1_1640153</name>
</gene>
<accession>A0AAQ1PD30</accession>
<proteinExistence type="inferred from homology"/>
<dbReference type="InterPro" id="IPR016167">
    <property type="entry name" value="FAD-bd_PCMH_sub1"/>
</dbReference>
<evidence type="ECO:0000259" key="3">
    <source>
        <dbReference type="PROSITE" id="PS51387"/>
    </source>
</evidence>
<sequence length="486" mass="52137">MNTATTKRAGGELAGFPAGVTLVLDRAELIGWATDASRRRGAVPLAIARPVSADEVQQVIQWANLTGVPLVPASSAEGPRRRGDTVCSRPALILDLSRLDRIIHVDGRDAIAVIEPGVSFAAFDKALRPHGLRSFRPLLARPAKSVIAAFLEREPITVPGQHWDSADPLGATEFVFGTGKPYRTGGGAFPGTLEENLAAGNRQMLGVGPAHTDFARVLQGSQGALGVVTWASIYCQRLPARELPLLASADRLAPVVELAYRLLRRRPAGQLFLMNGRQLALLCANDVAHYRALAAMLPRWLLYFELCAPDYFPDESIAYQLAAVECDAAELNADLAREVSGIPAHHLAVRFKALDDQPGRNLGLASEEVFCLSQLDRVEGLLERVTGAIADEPCIYLQPLVHGVNAHCQLTLLAPVNEATALSAQAVGVAETLAAAGGFFSRPYYPWAHVPFERDRTIVALLAKSKSIFDPQTVLQPGAQSLGGLL</sequence>
<comment type="similarity">
    <text evidence="1">Belongs to the FAD-binding oxidoreductase/transferase type 4 family.</text>
</comment>
<dbReference type="PANTHER" id="PTHR11748:SF111">
    <property type="entry name" value="D-LACTATE DEHYDROGENASE, MITOCHONDRIAL-RELATED"/>
    <property type="match status" value="1"/>
</dbReference>
<dbReference type="PANTHER" id="PTHR11748">
    <property type="entry name" value="D-LACTATE DEHYDROGENASE"/>
    <property type="match status" value="1"/>
</dbReference>
<dbReference type="Gene3D" id="3.30.465.10">
    <property type="match status" value="1"/>
</dbReference>
<evidence type="ECO:0000313" key="5">
    <source>
        <dbReference type="Proteomes" id="UP000294335"/>
    </source>
</evidence>
<organism evidence="4 5">
    <name type="scientific">Pseudomonas inefficax</name>
    <dbReference type="NCBI Taxonomy" id="2078786"/>
    <lineage>
        <taxon>Bacteria</taxon>
        <taxon>Pseudomonadati</taxon>
        <taxon>Pseudomonadota</taxon>
        <taxon>Gammaproteobacteria</taxon>
        <taxon>Pseudomonadales</taxon>
        <taxon>Pseudomonadaceae</taxon>
        <taxon>Pseudomonas</taxon>
    </lineage>
</organism>
<dbReference type="Gene3D" id="3.30.43.10">
    <property type="entry name" value="Uridine Diphospho-n-acetylenolpyruvylglucosamine Reductase, domain 2"/>
    <property type="match status" value="1"/>
</dbReference>
<dbReference type="RefSeq" id="WP_133971283.1">
    <property type="nucleotide sequence ID" value="NZ_OPYN01000164.1"/>
</dbReference>
<keyword evidence="2" id="KW-0285">Flavoprotein</keyword>
<dbReference type="Proteomes" id="UP000294335">
    <property type="component" value="Unassembled WGS sequence"/>
</dbReference>
<dbReference type="InterPro" id="IPR016166">
    <property type="entry name" value="FAD-bd_PCMH"/>
</dbReference>
<evidence type="ECO:0000313" key="4">
    <source>
        <dbReference type="EMBL" id="SPO62077.1"/>
    </source>
</evidence>
<reference evidence="4 5" key="1">
    <citation type="submission" date="2018-02" db="EMBL/GenBank/DDBJ databases">
        <authorList>
            <person name="Dubost A."/>
        </authorList>
    </citation>
    <scope>NUCLEOTIDE SEQUENCE [LARGE SCALE GENOMIC DNA]</scope>
    <source>
        <strain evidence="5">JV551A3</strain>
    </source>
</reference>
<evidence type="ECO:0000256" key="1">
    <source>
        <dbReference type="ARBA" id="ARBA00008000"/>
    </source>
</evidence>
<comment type="caution">
    <text evidence="4">The sequence shown here is derived from an EMBL/GenBank/DDBJ whole genome shotgun (WGS) entry which is preliminary data.</text>
</comment>
<dbReference type="Pfam" id="PF01565">
    <property type="entry name" value="FAD_binding_4"/>
    <property type="match status" value="1"/>
</dbReference>
<dbReference type="SUPFAM" id="SSF56176">
    <property type="entry name" value="FAD-binding/transporter-associated domain-like"/>
    <property type="match status" value="1"/>
</dbReference>
<keyword evidence="5" id="KW-1185">Reference proteome</keyword>
<dbReference type="InterPro" id="IPR006094">
    <property type="entry name" value="Oxid_FAD_bind_N"/>
</dbReference>
<keyword evidence="2" id="KW-0274">FAD</keyword>
<dbReference type="InterPro" id="IPR016169">
    <property type="entry name" value="FAD-bd_PCMH_sub2"/>
</dbReference>
<dbReference type="GO" id="GO:0071949">
    <property type="term" value="F:FAD binding"/>
    <property type="evidence" value="ECO:0007669"/>
    <property type="project" value="InterPro"/>
</dbReference>
<dbReference type="GO" id="GO:0004458">
    <property type="term" value="F:D-lactate dehydrogenase (cytochrome) activity"/>
    <property type="evidence" value="ECO:0007669"/>
    <property type="project" value="TreeGrafter"/>
</dbReference>
<dbReference type="EMBL" id="OPYN01000164">
    <property type="protein sequence ID" value="SPO62077.1"/>
    <property type="molecule type" value="Genomic_DNA"/>
</dbReference>
<dbReference type="AlphaFoldDB" id="A0AAQ1PD30"/>
<feature type="domain" description="FAD-binding PCMH-type" evidence="3">
    <location>
        <begin position="40"/>
        <end position="238"/>
    </location>
</feature>
<dbReference type="PROSITE" id="PS51387">
    <property type="entry name" value="FAD_PCMH"/>
    <property type="match status" value="1"/>
</dbReference>
<name>A0AAQ1PD30_9PSED</name>
<protein>
    <recommendedName>
        <fullName evidence="3">FAD-binding PCMH-type domain-containing protein</fullName>
    </recommendedName>
</protein>
<dbReference type="GO" id="GO:1903457">
    <property type="term" value="P:lactate catabolic process"/>
    <property type="evidence" value="ECO:0007669"/>
    <property type="project" value="TreeGrafter"/>
</dbReference>
<dbReference type="InterPro" id="IPR036318">
    <property type="entry name" value="FAD-bd_PCMH-like_sf"/>
</dbReference>
<dbReference type="GO" id="GO:0008720">
    <property type="term" value="F:D-lactate dehydrogenase (NAD+) activity"/>
    <property type="evidence" value="ECO:0007669"/>
    <property type="project" value="TreeGrafter"/>
</dbReference>